<dbReference type="Pfam" id="PF00296">
    <property type="entry name" value="Bac_luciferase"/>
    <property type="match status" value="1"/>
</dbReference>
<sequence length="434" mass="48598">MTQRRMHLVAYLKTGPTANHPGAWRHPEADLDDIFEPARYEHIARVLEAACFDACFFADTFGLPDIHGGNFDAYLRLGGQISYLDPLMILPQMARVTRHLGLGATLSTTFSNPYYLARTLASLDMVTKGRAAWNVVTSATDLEARNFGMDGIPPKDQRYDRGDEVLEACTALWDSWDDDPFVLDREKGVFIDPAKVRYTDFAGRFVRSRGPLSIPRTPQGRPVFLQAGASERGREFAARWAEMIFCTPHSKADTIAFHDDIKSRLARHGRPPEACKVLPSFAVVVGETEAIAQEKYAYLQSLIDPEAQRMLNSSLIGADLTRHQTAEEVARAQGNQGISGSHDRVLQLMAQEKLSFAEAASKPRDLLVGTGEGIADQLEDYFTAGACDGFIIWPTVFPRMFEDFCRHVVPVLQRRGLYRTEYRGATLRENLRRP</sequence>
<dbReference type="GO" id="GO:0016491">
    <property type="term" value="F:oxidoreductase activity"/>
    <property type="evidence" value="ECO:0007669"/>
    <property type="project" value="UniProtKB-KW"/>
</dbReference>
<organism evidence="7 8">
    <name type="scientific">Paeniroseomonas aquatica</name>
    <dbReference type="NCBI Taxonomy" id="373043"/>
    <lineage>
        <taxon>Bacteria</taxon>
        <taxon>Pseudomonadati</taxon>
        <taxon>Pseudomonadota</taxon>
        <taxon>Alphaproteobacteria</taxon>
        <taxon>Acetobacterales</taxon>
        <taxon>Acetobacteraceae</taxon>
        <taxon>Paeniroseomonas</taxon>
    </lineage>
</organism>
<dbReference type="InterPro" id="IPR011251">
    <property type="entry name" value="Luciferase-like_dom"/>
</dbReference>
<keyword evidence="8" id="KW-1185">Reference proteome</keyword>
<dbReference type="EMBL" id="JAUFPN010000194">
    <property type="protein sequence ID" value="MDN3567480.1"/>
    <property type="molecule type" value="Genomic_DNA"/>
</dbReference>
<dbReference type="InterPro" id="IPR016215">
    <property type="entry name" value="NTA_MOA"/>
</dbReference>
<dbReference type="CDD" id="cd01095">
    <property type="entry name" value="Nitrilotriacetate_monoxgenase"/>
    <property type="match status" value="1"/>
</dbReference>
<keyword evidence="3 7" id="KW-0560">Oxidoreductase</keyword>
<dbReference type="PANTHER" id="PTHR30011">
    <property type="entry name" value="ALKANESULFONATE MONOOXYGENASE-RELATED"/>
    <property type="match status" value="1"/>
</dbReference>
<dbReference type="InterPro" id="IPR051260">
    <property type="entry name" value="Diverse_substr_monoxygenases"/>
</dbReference>
<comment type="similarity">
    <text evidence="5">Belongs to the NtaA/SnaA/DszA monooxygenase family.</text>
</comment>
<evidence type="ECO:0000256" key="1">
    <source>
        <dbReference type="ARBA" id="ARBA00022630"/>
    </source>
</evidence>
<accession>A0ABT8ACM5</accession>
<dbReference type="NCBIfam" id="TIGR03860">
    <property type="entry name" value="FMN_nitrolo"/>
    <property type="match status" value="1"/>
</dbReference>
<dbReference type="InterPro" id="IPR036661">
    <property type="entry name" value="Luciferase-like_sf"/>
</dbReference>
<dbReference type="PANTHER" id="PTHR30011:SF16">
    <property type="entry name" value="C2H2 FINGER DOMAIN TRANSCRIPTION FACTOR (EUROFUNG)-RELATED"/>
    <property type="match status" value="1"/>
</dbReference>
<gene>
    <name evidence="7" type="ORF">QWZ14_24135</name>
</gene>
<evidence type="ECO:0000313" key="8">
    <source>
        <dbReference type="Proteomes" id="UP001529369"/>
    </source>
</evidence>
<proteinExistence type="inferred from homology"/>
<protein>
    <submittedName>
        <fullName evidence="7">LLM class flavin-dependent oxidoreductase</fullName>
        <ecNumber evidence="7">1.-.-.-</ecNumber>
    </submittedName>
</protein>
<dbReference type="SUPFAM" id="SSF51679">
    <property type="entry name" value="Bacterial luciferase-like"/>
    <property type="match status" value="1"/>
</dbReference>
<dbReference type="Proteomes" id="UP001529369">
    <property type="component" value="Unassembled WGS sequence"/>
</dbReference>
<evidence type="ECO:0000313" key="7">
    <source>
        <dbReference type="EMBL" id="MDN3567480.1"/>
    </source>
</evidence>
<dbReference type="PIRSF" id="PIRSF000337">
    <property type="entry name" value="NTA_MOA"/>
    <property type="match status" value="1"/>
</dbReference>
<name>A0ABT8ACM5_9PROT</name>
<evidence type="ECO:0000256" key="4">
    <source>
        <dbReference type="ARBA" id="ARBA00023033"/>
    </source>
</evidence>
<keyword evidence="1" id="KW-0285">Flavoprotein</keyword>
<keyword evidence="2" id="KW-0288">FMN</keyword>
<dbReference type="Gene3D" id="3.20.20.30">
    <property type="entry name" value="Luciferase-like domain"/>
    <property type="match status" value="1"/>
</dbReference>
<feature type="domain" description="Luciferase-like" evidence="6">
    <location>
        <begin position="20"/>
        <end position="386"/>
    </location>
</feature>
<dbReference type="RefSeq" id="WP_290319516.1">
    <property type="nucleotide sequence ID" value="NZ_JAUFPN010000194.1"/>
</dbReference>
<evidence type="ECO:0000256" key="5">
    <source>
        <dbReference type="ARBA" id="ARBA00033748"/>
    </source>
</evidence>
<dbReference type="EC" id="1.-.-.-" evidence="7"/>
<keyword evidence="4" id="KW-0503">Monooxygenase</keyword>
<evidence type="ECO:0000256" key="3">
    <source>
        <dbReference type="ARBA" id="ARBA00023002"/>
    </source>
</evidence>
<evidence type="ECO:0000259" key="6">
    <source>
        <dbReference type="Pfam" id="PF00296"/>
    </source>
</evidence>
<evidence type="ECO:0000256" key="2">
    <source>
        <dbReference type="ARBA" id="ARBA00022643"/>
    </source>
</evidence>
<reference evidence="8" key="1">
    <citation type="journal article" date="2019" name="Int. J. Syst. Evol. Microbiol.">
        <title>The Global Catalogue of Microorganisms (GCM) 10K type strain sequencing project: providing services to taxonomists for standard genome sequencing and annotation.</title>
        <authorList>
            <consortium name="The Broad Institute Genomics Platform"/>
            <consortium name="The Broad Institute Genome Sequencing Center for Infectious Disease"/>
            <person name="Wu L."/>
            <person name="Ma J."/>
        </authorList>
    </citation>
    <scope>NUCLEOTIDE SEQUENCE [LARGE SCALE GENOMIC DNA]</scope>
    <source>
        <strain evidence="8">CECT 7131</strain>
    </source>
</reference>
<comment type="caution">
    <text evidence="7">The sequence shown here is derived from an EMBL/GenBank/DDBJ whole genome shotgun (WGS) entry which is preliminary data.</text>
</comment>